<keyword evidence="1" id="KW-0472">Membrane</keyword>
<evidence type="ECO:0000313" key="3">
    <source>
        <dbReference type="EMBL" id="KAF8398927.1"/>
    </source>
</evidence>
<protein>
    <recommendedName>
        <fullName evidence="2">Proliferating cell nuclear antigen PCNA C-terminal domain-containing protein</fullName>
    </recommendedName>
</protein>
<comment type="caution">
    <text evidence="3">The sequence shown here is derived from an EMBL/GenBank/DDBJ whole genome shotgun (WGS) entry which is preliminary data.</text>
</comment>
<feature type="transmembrane region" description="Helical" evidence="1">
    <location>
        <begin position="30"/>
        <end position="48"/>
    </location>
</feature>
<keyword evidence="4" id="KW-1185">Reference proteome</keyword>
<name>A0A835DFJ6_TETSI</name>
<evidence type="ECO:0000313" key="4">
    <source>
        <dbReference type="Proteomes" id="UP000655225"/>
    </source>
</evidence>
<gene>
    <name evidence="3" type="ORF">HHK36_014792</name>
</gene>
<proteinExistence type="predicted"/>
<dbReference type="InterPro" id="IPR022649">
    <property type="entry name" value="Pr_cel_nuc_antig_C"/>
</dbReference>
<evidence type="ECO:0000256" key="1">
    <source>
        <dbReference type="SAM" id="Phobius"/>
    </source>
</evidence>
<reference evidence="3 4" key="1">
    <citation type="submission" date="2020-04" db="EMBL/GenBank/DDBJ databases">
        <title>Plant Genome Project.</title>
        <authorList>
            <person name="Zhang R.-G."/>
        </authorList>
    </citation>
    <scope>NUCLEOTIDE SEQUENCE [LARGE SCALE GENOMIC DNA]</scope>
    <source>
        <strain evidence="3">YNK0</strain>
        <tissue evidence="3">Leaf</tissue>
    </source>
</reference>
<feature type="domain" description="Proliferating cell nuclear antigen PCNA C-terminal" evidence="2">
    <location>
        <begin position="1"/>
        <end position="30"/>
    </location>
</feature>
<keyword evidence="1" id="KW-0812">Transmembrane</keyword>
<dbReference type="EMBL" id="JABCRI010000010">
    <property type="protein sequence ID" value="KAF8398927.1"/>
    <property type="molecule type" value="Genomic_DNA"/>
</dbReference>
<dbReference type="GO" id="GO:0006275">
    <property type="term" value="P:regulation of DNA replication"/>
    <property type="evidence" value="ECO:0007669"/>
    <property type="project" value="InterPro"/>
</dbReference>
<accession>A0A835DFJ6</accession>
<dbReference type="Proteomes" id="UP000655225">
    <property type="component" value="Unassembled WGS sequence"/>
</dbReference>
<dbReference type="Gene3D" id="3.70.10.10">
    <property type="match status" value="1"/>
</dbReference>
<dbReference type="Pfam" id="PF02747">
    <property type="entry name" value="PCNA_C"/>
    <property type="match status" value="1"/>
</dbReference>
<dbReference type="GO" id="GO:0003677">
    <property type="term" value="F:DNA binding"/>
    <property type="evidence" value="ECO:0007669"/>
    <property type="project" value="InterPro"/>
</dbReference>
<evidence type="ECO:0000259" key="2">
    <source>
        <dbReference type="Pfam" id="PF02747"/>
    </source>
</evidence>
<organism evidence="3 4">
    <name type="scientific">Tetracentron sinense</name>
    <name type="common">Spur-leaf</name>
    <dbReference type="NCBI Taxonomy" id="13715"/>
    <lineage>
        <taxon>Eukaryota</taxon>
        <taxon>Viridiplantae</taxon>
        <taxon>Streptophyta</taxon>
        <taxon>Embryophyta</taxon>
        <taxon>Tracheophyta</taxon>
        <taxon>Spermatophyta</taxon>
        <taxon>Magnoliopsida</taxon>
        <taxon>Trochodendrales</taxon>
        <taxon>Trochodendraceae</taxon>
        <taxon>Tetracentron</taxon>
    </lineage>
</organism>
<keyword evidence="1" id="KW-1133">Transmembrane helix</keyword>
<dbReference type="OrthoDB" id="10630775at2759"/>
<sequence>MTKEGVKFSTKNDIGSANIVFRQNSTVDKMAISLLGVAYFMIFVWDITTKNVYL</sequence>
<dbReference type="AlphaFoldDB" id="A0A835DFJ6"/>